<evidence type="ECO:0000259" key="5">
    <source>
        <dbReference type="PROSITE" id="PS50048"/>
    </source>
</evidence>
<evidence type="ECO:0000256" key="3">
    <source>
        <dbReference type="ARBA" id="ARBA00023242"/>
    </source>
</evidence>
<feature type="domain" description="Zn(2)-C6 fungal-type" evidence="5">
    <location>
        <begin position="29"/>
        <end position="60"/>
    </location>
</feature>
<dbReference type="SMART" id="SM00906">
    <property type="entry name" value="Fungal_trans"/>
    <property type="match status" value="1"/>
</dbReference>
<feature type="compositionally biased region" description="Polar residues" evidence="4">
    <location>
        <begin position="638"/>
        <end position="655"/>
    </location>
</feature>
<evidence type="ECO:0000256" key="4">
    <source>
        <dbReference type="SAM" id="MobiDB-lite"/>
    </source>
</evidence>
<feature type="compositionally biased region" description="Polar residues" evidence="4">
    <location>
        <begin position="100"/>
        <end position="114"/>
    </location>
</feature>
<dbReference type="PANTHER" id="PTHR31001:SF49">
    <property type="entry name" value="ZN(II)2CYS6 TRANSCRIPTION FACTOR (EUROFUNG)"/>
    <property type="match status" value="1"/>
</dbReference>
<dbReference type="CDD" id="cd00067">
    <property type="entry name" value="GAL4"/>
    <property type="match status" value="1"/>
</dbReference>
<evidence type="ECO:0000313" key="7">
    <source>
        <dbReference type="Proteomes" id="UP000766486"/>
    </source>
</evidence>
<keyword evidence="2" id="KW-0479">Metal-binding</keyword>
<keyword evidence="3" id="KW-0539">Nucleus</keyword>
<dbReference type="Pfam" id="PF04082">
    <property type="entry name" value="Fungal_trans"/>
    <property type="match status" value="1"/>
</dbReference>
<proteinExistence type="predicted"/>
<dbReference type="InterPro" id="IPR036864">
    <property type="entry name" value="Zn2-C6_fun-type_DNA-bd_sf"/>
</dbReference>
<dbReference type="Pfam" id="PF00172">
    <property type="entry name" value="Zn_clus"/>
    <property type="match status" value="1"/>
</dbReference>
<comment type="subcellular location">
    <subcellularLocation>
        <location evidence="1">Nucleus</location>
    </subcellularLocation>
</comment>
<evidence type="ECO:0000313" key="6">
    <source>
        <dbReference type="EMBL" id="VUC37476.1"/>
    </source>
</evidence>
<dbReference type="SMART" id="SM00066">
    <property type="entry name" value="GAL4"/>
    <property type="match status" value="1"/>
</dbReference>
<accession>A0ABY6V1K5</accession>
<comment type="caution">
    <text evidence="6">The sequence shown here is derived from an EMBL/GenBank/DDBJ whole genome shotgun (WGS) entry which is preliminary data.</text>
</comment>
<feature type="compositionally biased region" description="Low complexity" evidence="4">
    <location>
        <begin position="626"/>
        <end position="637"/>
    </location>
</feature>
<feature type="region of interest" description="Disordered" evidence="4">
    <location>
        <begin position="625"/>
        <end position="655"/>
    </location>
</feature>
<dbReference type="CDD" id="cd12148">
    <property type="entry name" value="fungal_TF_MHR"/>
    <property type="match status" value="1"/>
</dbReference>
<dbReference type="InterPro" id="IPR001138">
    <property type="entry name" value="Zn2Cys6_DnaBD"/>
</dbReference>
<organism evidence="6 7">
    <name type="scientific">Bionectria ochroleuca</name>
    <name type="common">Gliocladium roseum</name>
    <dbReference type="NCBI Taxonomy" id="29856"/>
    <lineage>
        <taxon>Eukaryota</taxon>
        <taxon>Fungi</taxon>
        <taxon>Dikarya</taxon>
        <taxon>Ascomycota</taxon>
        <taxon>Pezizomycotina</taxon>
        <taxon>Sordariomycetes</taxon>
        <taxon>Hypocreomycetidae</taxon>
        <taxon>Hypocreales</taxon>
        <taxon>Bionectriaceae</taxon>
        <taxon>Clonostachys</taxon>
    </lineage>
</organism>
<evidence type="ECO:0000256" key="1">
    <source>
        <dbReference type="ARBA" id="ARBA00004123"/>
    </source>
</evidence>
<dbReference type="EMBL" id="CABFNS010000989">
    <property type="protein sequence ID" value="VUC37476.1"/>
    <property type="molecule type" value="Genomic_DNA"/>
</dbReference>
<keyword evidence="7" id="KW-1185">Reference proteome</keyword>
<reference evidence="6 7" key="1">
    <citation type="submission" date="2019-06" db="EMBL/GenBank/DDBJ databases">
        <authorList>
            <person name="Broberg M."/>
        </authorList>
    </citation>
    <scope>NUCLEOTIDE SEQUENCE [LARGE SCALE GENOMIC DNA]</scope>
</reference>
<feature type="region of interest" description="Disordered" evidence="4">
    <location>
        <begin position="87"/>
        <end position="136"/>
    </location>
</feature>
<feature type="compositionally biased region" description="Polar residues" evidence="4">
    <location>
        <begin position="122"/>
        <end position="133"/>
    </location>
</feature>
<dbReference type="PROSITE" id="PS50048">
    <property type="entry name" value="ZN2_CY6_FUNGAL_2"/>
    <property type="match status" value="1"/>
</dbReference>
<evidence type="ECO:0000256" key="2">
    <source>
        <dbReference type="ARBA" id="ARBA00022723"/>
    </source>
</evidence>
<dbReference type="InterPro" id="IPR007219">
    <property type="entry name" value="XnlR_reg_dom"/>
</dbReference>
<dbReference type="SUPFAM" id="SSF57701">
    <property type="entry name" value="Zn2/Cys6 DNA-binding domain"/>
    <property type="match status" value="1"/>
</dbReference>
<protein>
    <recommendedName>
        <fullName evidence="5">Zn(2)-C6 fungal-type domain-containing protein</fullName>
    </recommendedName>
</protein>
<dbReference type="InterPro" id="IPR050613">
    <property type="entry name" value="Sec_Metabolite_Reg"/>
</dbReference>
<name>A0ABY6V1K5_BIOOC</name>
<feature type="compositionally biased region" description="Basic and acidic residues" evidence="4">
    <location>
        <begin position="87"/>
        <end position="96"/>
    </location>
</feature>
<dbReference type="PANTHER" id="PTHR31001">
    <property type="entry name" value="UNCHARACTERIZED TRANSCRIPTIONAL REGULATORY PROTEIN"/>
    <property type="match status" value="1"/>
</dbReference>
<sequence>MPDPELSQFTTVFRASEPRRIRRGRQPLSCTSCQKRKSRCDRRQPCGACEKRGDIASCKFGPPGAAESARGRRQEMQSRLAKLEEMVRGLADESARLKSGSDQSGGPSSENKTSAAPLANTDFIQNGGSSGSSEARFLGPTNWEALVESIHDIKSILEAEQDGWDEDRQNGDEAPQPEEDDIIFGDVEPVTITEVLDMLPSRQDTDRAIGAYFNAKFISVPFIHTNQFRRTYEAFWDKPTSPNLLWISILLCIVSIGTMILRLKSSSPTSPEVIGRSRAYMSMAARCLVSGRYLKAKVYSVEAMLMYAHARNVQKVDADPIVWQLYGLAIRVAQRRGYHRDPIKASFKLSPFEAEMRRRVWFTLRSYDMLSSYIQGMPSMVHEDGYDTDHPMNLTDDDFDEDSVVLNPRPVIDPFPITAYVQKSKLLPMIRRVMSHALGIKPLTFLQAQGIAGELGEWHTTMPPCLRYRSFRETSFTDPNYTIMHRIMLELLYRISMCNLFRPFIVDTNPAAKATTGKRAIELCRDAALGMIQIHIEIDHEIQPGGRFFEERYMVSSLSLHDFLVASMTLCIELTQFNHLSAEERADRIAILWTSYRMWLARSKDSADALHGSKVLRAILSRIDTSSPSSGPASSSAHTLQSSDNDTAMTQSSQELASELGISEANFTNMLNFDDLPSLETVFTNSNESTYWGSMDRYLRQDTSVEVCLDLPYLDLGIGKSGGV</sequence>
<dbReference type="Proteomes" id="UP000766486">
    <property type="component" value="Unassembled WGS sequence"/>
</dbReference>
<gene>
    <name evidence="6" type="ORF">CLO192961_LOCUS472829</name>
</gene>
<dbReference type="Gene3D" id="4.10.240.10">
    <property type="entry name" value="Zn(2)-C6 fungal-type DNA-binding domain"/>
    <property type="match status" value="1"/>
</dbReference>